<sequence length="168" mass="19086">MSDLYQEHLVKKERTAADSAVRIAVIGFTALFVVAGLFITPFALLLALVLGLAGYFILFPRTDLEYEYLYVNGELDIDKIMAKSKRKRVKNLDIKNADLVAPLTSHRMDYYNNNQKMKVYDFSSGNAEHKRFAMIIRDNGESCKVILEPDEKMIQAIRSSAPSKVFLD</sequence>
<evidence type="ECO:0000313" key="3">
    <source>
        <dbReference type="Proteomes" id="UP001652409"/>
    </source>
</evidence>
<keyword evidence="1" id="KW-0472">Membrane</keyword>
<dbReference type="Pfam" id="PF19601">
    <property type="entry name" value="DUF6106"/>
    <property type="match status" value="1"/>
</dbReference>
<proteinExistence type="predicted"/>
<dbReference type="InterPro" id="IPR046088">
    <property type="entry name" value="DUF6106"/>
</dbReference>
<protein>
    <submittedName>
        <fullName evidence="2">DUF6106 family protein</fullName>
    </submittedName>
</protein>
<name>A0ABT2TSS1_9FIRM</name>
<gene>
    <name evidence="2" type="ORF">OCV61_07635</name>
</gene>
<organism evidence="2 3">
    <name type="scientific">Blautia ammoniilytica</name>
    <dbReference type="NCBI Taxonomy" id="2981782"/>
    <lineage>
        <taxon>Bacteria</taxon>
        <taxon>Bacillati</taxon>
        <taxon>Bacillota</taxon>
        <taxon>Clostridia</taxon>
        <taxon>Lachnospirales</taxon>
        <taxon>Lachnospiraceae</taxon>
        <taxon>Blautia</taxon>
    </lineage>
</organism>
<evidence type="ECO:0000313" key="2">
    <source>
        <dbReference type="EMBL" id="MCU6765288.1"/>
    </source>
</evidence>
<reference evidence="2 3" key="1">
    <citation type="journal article" date="2021" name="ISME Commun">
        <title>Automated analysis of genomic sequences facilitates high-throughput and comprehensive description of bacteria.</title>
        <authorList>
            <person name="Hitch T.C.A."/>
        </authorList>
    </citation>
    <scope>NUCLEOTIDE SEQUENCE [LARGE SCALE GENOMIC DNA]</scope>
    <source>
        <strain evidence="2 3">Sanger_23</strain>
    </source>
</reference>
<keyword evidence="1" id="KW-0812">Transmembrane</keyword>
<dbReference type="Proteomes" id="UP001652409">
    <property type="component" value="Unassembled WGS sequence"/>
</dbReference>
<accession>A0ABT2TSS1</accession>
<keyword evidence="1" id="KW-1133">Transmembrane helix</keyword>
<comment type="caution">
    <text evidence="2">The sequence shown here is derived from an EMBL/GenBank/DDBJ whole genome shotgun (WGS) entry which is preliminary data.</text>
</comment>
<evidence type="ECO:0000256" key="1">
    <source>
        <dbReference type="SAM" id="Phobius"/>
    </source>
</evidence>
<dbReference type="RefSeq" id="WP_158421320.1">
    <property type="nucleotide sequence ID" value="NZ_JAOQJL010000012.1"/>
</dbReference>
<dbReference type="EMBL" id="JAOQJL010000012">
    <property type="protein sequence ID" value="MCU6765288.1"/>
    <property type="molecule type" value="Genomic_DNA"/>
</dbReference>
<keyword evidence="3" id="KW-1185">Reference proteome</keyword>
<feature type="transmembrane region" description="Helical" evidence="1">
    <location>
        <begin position="20"/>
        <end position="53"/>
    </location>
</feature>